<accession>A0A1H4EK91</accession>
<evidence type="ECO:0000313" key="2">
    <source>
        <dbReference type="Proteomes" id="UP000199656"/>
    </source>
</evidence>
<keyword evidence="2" id="KW-1185">Reference proteome</keyword>
<gene>
    <name evidence="1" type="ORF">SAMN05660909_03776</name>
</gene>
<dbReference type="Proteomes" id="UP000199656">
    <property type="component" value="Unassembled WGS sequence"/>
</dbReference>
<dbReference type="EMBL" id="FNRL01000019">
    <property type="protein sequence ID" value="SEA85461.1"/>
    <property type="molecule type" value="Genomic_DNA"/>
</dbReference>
<sequence length="222" mass="24878">MQKIASALYFVMVIIFISCSKNDLPKPITKQQKIVRDTVRVIDNEQLGTRTFQYPNGKIVTIQIPKDTNNMKVVAGAGIDTTARSQMGEGINLNRIGSVGISETIKFNNLFFDPDPEVDGLGFPPIQVLFIAGLVYNDEVPTVIDEVEYARVELTPRSMYYEDPLTGDTRSAGVANQVYGIMSSLPNSSVQILYHYIVTVVYIINDFPSYRTYLFDKVQTFP</sequence>
<dbReference type="STRING" id="408074.SAMN05660909_03776"/>
<proteinExistence type="predicted"/>
<organism evidence="1 2">
    <name type="scientific">Chitinophaga terrae</name>
    <name type="common">ex Kim and Jung 2007</name>
    <dbReference type="NCBI Taxonomy" id="408074"/>
    <lineage>
        <taxon>Bacteria</taxon>
        <taxon>Pseudomonadati</taxon>
        <taxon>Bacteroidota</taxon>
        <taxon>Chitinophagia</taxon>
        <taxon>Chitinophagales</taxon>
        <taxon>Chitinophagaceae</taxon>
        <taxon>Chitinophaga</taxon>
    </lineage>
</organism>
<name>A0A1H4EK91_9BACT</name>
<protein>
    <submittedName>
        <fullName evidence="1">Uncharacterized protein</fullName>
    </submittedName>
</protein>
<dbReference type="AlphaFoldDB" id="A0A1H4EK91"/>
<dbReference type="RefSeq" id="WP_089763486.1">
    <property type="nucleotide sequence ID" value="NZ_BKAT01000032.1"/>
</dbReference>
<dbReference type="PROSITE" id="PS51257">
    <property type="entry name" value="PROKAR_LIPOPROTEIN"/>
    <property type="match status" value="1"/>
</dbReference>
<reference evidence="2" key="1">
    <citation type="submission" date="2016-10" db="EMBL/GenBank/DDBJ databases">
        <authorList>
            <person name="Varghese N."/>
            <person name="Submissions S."/>
        </authorList>
    </citation>
    <scope>NUCLEOTIDE SEQUENCE [LARGE SCALE GENOMIC DNA]</scope>
    <source>
        <strain evidence="2">DSM 23920</strain>
    </source>
</reference>
<evidence type="ECO:0000313" key="1">
    <source>
        <dbReference type="EMBL" id="SEA85461.1"/>
    </source>
</evidence>